<proteinExistence type="predicted"/>
<comment type="caution">
    <text evidence="1">The sequence shown here is derived from an EMBL/GenBank/DDBJ whole genome shotgun (WGS) entry which is preliminary data.</text>
</comment>
<dbReference type="AlphaFoldDB" id="A0AAV0MRM4"/>
<accession>A0AAV0MRM4</accession>
<dbReference type="EMBL" id="CAMGYJ010000007">
    <property type="protein sequence ID" value="CAI0449408.1"/>
    <property type="molecule type" value="Genomic_DNA"/>
</dbReference>
<reference evidence="1" key="1">
    <citation type="submission" date="2022-08" db="EMBL/GenBank/DDBJ databases">
        <authorList>
            <person name="Gutierrez-Valencia J."/>
        </authorList>
    </citation>
    <scope>NUCLEOTIDE SEQUENCE</scope>
</reference>
<name>A0AAV0MRM4_9ROSI</name>
<protein>
    <submittedName>
        <fullName evidence="1">Uncharacterized protein</fullName>
    </submittedName>
</protein>
<evidence type="ECO:0000313" key="1">
    <source>
        <dbReference type="EMBL" id="CAI0449408.1"/>
    </source>
</evidence>
<keyword evidence="2" id="KW-1185">Reference proteome</keyword>
<organism evidence="1 2">
    <name type="scientific">Linum tenue</name>
    <dbReference type="NCBI Taxonomy" id="586396"/>
    <lineage>
        <taxon>Eukaryota</taxon>
        <taxon>Viridiplantae</taxon>
        <taxon>Streptophyta</taxon>
        <taxon>Embryophyta</taxon>
        <taxon>Tracheophyta</taxon>
        <taxon>Spermatophyta</taxon>
        <taxon>Magnoliopsida</taxon>
        <taxon>eudicotyledons</taxon>
        <taxon>Gunneridae</taxon>
        <taxon>Pentapetalae</taxon>
        <taxon>rosids</taxon>
        <taxon>fabids</taxon>
        <taxon>Malpighiales</taxon>
        <taxon>Linaceae</taxon>
        <taxon>Linum</taxon>
    </lineage>
</organism>
<sequence>MSHRRQTSEYLFLSAELSNWKMTDKHSSGRYEMQSGASTTMKSSTFLVFKTLPRARMTMKKKDPDLSM</sequence>
<gene>
    <name evidence="1" type="ORF">LITE_LOCUS30165</name>
</gene>
<evidence type="ECO:0000313" key="2">
    <source>
        <dbReference type="Proteomes" id="UP001154282"/>
    </source>
</evidence>
<dbReference type="Proteomes" id="UP001154282">
    <property type="component" value="Unassembled WGS sequence"/>
</dbReference>